<dbReference type="Proteomes" id="UP000014400">
    <property type="component" value="Unassembled WGS sequence"/>
</dbReference>
<dbReference type="AlphaFoldDB" id="S3BES6"/>
<reference evidence="1 2" key="1">
    <citation type="submission" date="2013-04" db="EMBL/GenBank/DDBJ databases">
        <title>The Genome Sequence of Sutterella wadsworthensis HGA0223.</title>
        <authorList>
            <consortium name="The Broad Institute Genomics Platform"/>
            <person name="Earl A."/>
            <person name="Ward D."/>
            <person name="Feldgarden M."/>
            <person name="Gevers D."/>
            <person name="Schmidt T.M."/>
            <person name="Dover J."/>
            <person name="Dai D."/>
            <person name="Walker B."/>
            <person name="Young S."/>
            <person name="Zeng Q."/>
            <person name="Gargeya S."/>
            <person name="Fitzgerald M."/>
            <person name="Haas B."/>
            <person name="Abouelleil A."/>
            <person name="Allen A.W."/>
            <person name="Alvarado L."/>
            <person name="Arachchi H.M."/>
            <person name="Berlin A.M."/>
            <person name="Chapman S.B."/>
            <person name="Gainer-Dewar J."/>
            <person name="Goldberg J."/>
            <person name="Griggs A."/>
            <person name="Gujja S."/>
            <person name="Hansen M."/>
            <person name="Howarth C."/>
            <person name="Imamovic A."/>
            <person name="Ireland A."/>
            <person name="Larimer J."/>
            <person name="McCowan C."/>
            <person name="Murphy C."/>
            <person name="Pearson M."/>
            <person name="Poon T.W."/>
            <person name="Priest M."/>
            <person name="Roberts A."/>
            <person name="Saif S."/>
            <person name="Shea T."/>
            <person name="Sisk P."/>
            <person name="Sykes S."/>
            <person name="Wortman J."/>
            <person name="Nusbaum C."/>
            <person name="Birren B."/>
        </authorList>
    </citation>
    <scope>NUCLEOTIDE SEQUENCE [LARGE SCALE GENOMIC DNA]</scope>
    <source>
        <strain evidence="1 2">HGA0223</strain>
    </source>
</reference>
<dbReference type="EMBL" id="ATCF01000019">
    <property type="protein sequence ID" value="EPD98936.1"/>
    <property type="molecule type" value="Genomic_DNA"/>
</dbReference>
<evidence type="ECO:0000313" key="2">
    <source>
        <dbReference type="Proteomes" id="UP000014400"/>
    </source>
</evidence>
<dbReference type="HOGENOM" id="CLU_3367778_0_0_4"/>
<keyword evidence="2" id="KW-1185">Reference proteome</keyword>
<name>S3BES6_9BURK</name>
<proteinExistence type="predicted"/>
<dbReference type="STRING" id="1203554.HMPREF1476_01391"/>
<comment type="caution">
    <text evidence="1">The sequence shown here is derived from an EMBL/GenBank/DDBJ whole genome shotgun (WGS) entry which is preliminary data.</text>
</comment>
<organism evidence="1 2">
    <name type="scientific">Sutterella wadsworthensis HGA0223</name>
    <dbReference type="NCBI Taxonomy" id="1203554"/>
    <lineage>
        <taxon>Bacteria</taxon>
        <taxon>Pseudomonadati</taxon>
        <taxon>Pseudomonadota</taxon>
        <taxon>Betaproteobacteria</taxon>
        <taxon>Burkholderiales</taxon>
        <taxon>Sutterellaceae</taxon>
        <taxon>Sutterella</taxon>
    </lineage>
</organism>
<accession>S3BES6</accession>
<gene>
    <name evidence="1" type="ORF">HMPREF1476_01391</name>
</gene>
<evidence type="ECO:0000313" key="1">
    <source>
        <dbReference type="EMBL" id="EPD98936.1"/>
    </source>
</evidence>
<protein>
    <submittedName>
        <fullName evidence="1">Uncharacterized protein</fullName>
    </submittedName>
</protein>
<sequence>MKRRGGGKAVGLWGAFVQEKMLRAVEQGGFNGKNR</sequence>